<dbReference type="EMBL" id="KZ863592">
    <property type="protein sequence ID" value="RIA05768.1"/>
    <property type="molecule type" value="Genomic_DNA"/>
</dbReference>
<dbReference type="GO" id="GO:0003676">
    <property type="term" value="F:nucleic acid binding"/>
    <property type="evidence" value="ECO:0007669"/>
    <property type="project" value="InterPro"/>
</dbReference>
<name>A0A397KZQ0_BRACM</name>
<evidence type="ECO:0000259" key="3">
    <source>
        <dbReference type="PROSITE" id="PS50158"/>
    </source>
</evidence>
<sequence>MALKARKKFGFVDGSIAQPHQDSEDLDDWWTNNALVLSWMKLTIAESVRSNLSHLEIASDYWEHIRRRYSVNNGQRSLYGSVKSNLLSRDPLPSLDVAYSALLQDEDSKHTTRVLDEQAETMAHAVHTGQSFGSSSSSSGPFVSKEERMKLTCASCGRKGHLATNCFRTLGYPEWWGDRPRGRLTQSNGKGAAASYSSSQDRHS</sequence>
<dbReference type="PANTHER" id="PTHR34222:SF79">
    <property type="entry name" value="RETROVIRUS-RELATED POL POLYPROTEIN FROM TRANSPOSON TNT 1-94"/>
    <property type="match status" value="1"/>
</dbReference>
<dbReference type="Proteomes" id="UP000264353">
    <property type="component" value="Unassembled WGS sequence"/>
</dbReference>
<organism evidence="4">
    <name type="scientific">Brassica campestris</name>
    <name type="common">Field mustard</name>
    <dbReference type="NCBI Taxonomy" id="3711"/>
    <lineage>
        <taxon>Eukaryota</taxon>
        <taxon>Viridiplantae</taxon>
        <taxon>Streptophyta</taxon>
        <taxon>Embryophyta</taxon>
        <taxon>Tracheophyta</taxon>
        <taxon>Spermatophyta</taxon>
        <taxon>Magnoliopsida</taxon>
        <taxon>eudicotyledons</taxon>
        <taxon>Gunneridae</taxon>
        <taxon>Pentapetalae</taxon>
        <taxon>rosids</taxon>
        <taxon>malvids</taxon>
        <taxon>Brassicales</taxon>
        <taxon>Brassicaceae</taxon>
        <taxon>Brassiceae</taxon>
        <taxon>Brassica</taxon>
    </lineage>
</organism>
<dbReference type="GO" id="GO:0008270">
    <property type="term" value="F:zinc ion binding"/>
    <property type="evidence" value="ECO:0007669"/>
    <property type="project" value="UniProtKB-KW"/>
</dbReference>
<keyword evidence="1" id="KW-0863">Zinc-finger</keyword>
<protein>
    <recommendedName>
        <fullName evidence="3">CCHC-type domain-containing protein</fullName>
    </recommendedName>
</protein>
<reference evidence="4" key="1">
    <citation type="submission" date="2018-06" db="EMBL/GenBank/DDBJ databases">
        <title>WGS assembly of Brassica rapa FPsc.</title>
        <authorList>
            <person name="Bowman J."/>
            <person name="Kohchi T."/>
            <person name="Yamato K."/>
            <person name="Jenkins J."/>
            <person name="Shu S."/>
            <person name="Ishizaki K."/>
            <person name="Yamaoka S."/>
            <person name="Nishihama R."/>
            <person name="Nakamura Y."/>
            <person name="Berger F."/>
            <person name="Adam C."/>
            <person name="Aki S."/>
            <person name="Althoff F."/>
            <person name="Araki T."/>
            <person name="Arteaga-Vazquez M."/>
            <person name="Balasubrmanian S."/>
            <person name="Bauer D."/>
            <person name="Boehm C."/>
            <person name="Briginshaw L."/>
            <person name="Caballero-Perez J."/>
            <person name="Catarino B."/>
            <person name="Chen F."/>
            <person name="Chiyoda S."/>
            <person name="Chovatia M."/>
            <person name="Davies K."/>
            <person name="Delmans M."/>
            <person name="Demura T."/>
            <person name="Dierschke T."/>
            <person name="Dolan L."/>
            <person name="Dorantes-Acosta A."/>
            <person name="Eklund D."/>
            <person name="Florent S."/>
            <person name="Flores-Sandoval E."/>
            <person name="Fujiyama A."/>
            <person name="Fukuzawa H."/>
            <person name="Galik B."/>
            <person name="Grimanelli D."/>
            <person name="Grimwood J."/>
            <person name="Grossniklaus U."/>
            <person name="Hamada T."/>
            <person name="Haseloff J."/>
            <person name="Hetherington A."/>
            <person name="Higo A."/>
            <person name="Hirakawa Y."/>
            <person name="Hundley H."/>
            <person name="Ikeda Y."/>
            <person name="Inoue K."/>
            <person name="Inoue S."/>
            <person name="Ishida S."/>
            <person name="Jia Q."/>
            <person name="Kakita M."/>
            <person name="Kanazawa T."/>
            <person name="Kawai Y."/>
            <person name="Kawashima T."/>
            <person name="Kennedy M."/>
            <person name="Kinose K."/>
            <person name="Kinoshita T."/>
            <person name="Kohara Y."/>
            <person name="Koide E."/>
            <person name="Komatsu K."/>
            <person name="Kopischke S."/>
            <person name="Kubo M."/>
            <person name="Kyozuka J."/>
            <person name="Lagercrantz U."/>
            <person name="Lin S."/>
            <person name="Lindquist E."/>
            <person name="Lipzen A."/>
            <person name="Lu C."/>
            <person name="Luna E."/>
            <person name="Martienssen R."/>
            <person name="Minamino N."/>
            <person name="Mizutani M."/>
            <person name="Mizutani M."/>
            <person name="Mochizuki N."/>
            <person name="Monte I."/>
            <person name="Mosher R."/>
            <person name="Nagasaki H."/>
            <person name="Nakagami H."/>
            <person name="Naramoto S."/>
            <person name="Nishitani K."/>
            <person name="Ohtani M."/>
            <person name="Okamoto T."/>
            <person name="Okumura M."/>
            <person name="Phillips J."/>
            <person name="Pollak B."/>
            <person name="Reinders A."/>
            <person name="Roevekamp M."/>
            <person name="Sano R."/>
            <person name="Sawa S."/>
            <person name="Schmid M."/>
            <person name="Shirakawa M."/>
            <person name="Solano R."/>
            <person name="Spunde A."/>
            <person name="Suetsugu N."/>
            <person name="Sugano S."/>
            <person name="Sugiyama A."/>
            <person name="Sun R."/>
            <person name="Suzuki Y."/>
            <person name="Takenaka M."/>
            <person name="Takezawa D."/>
            <person name="Tomogane H."/>
            <person name="Tsuzuki M."/>
            <person name="Ueda T."/>
            <person name="Umeda M."/>
            <person name="Ward J."/>
            <person name="Watanabe Y."/>
            <person name="Yazaki K."/>
            <person name="Yokoyama R."/>
            <person name="Yoshitake Y."/>
            <person name="Yotsui I."/>
            <person name="Zachgo S."/>
            <person name="Schmutz J."/>
        </authorList>
    </citation>
    <scope>NUCLEOTIDE SEQUENCE [LARGE SCALE GENOMIC DNA]</scope>
</reference>
<evidence type="ECO:0000313" key="4">
    <source>
        <dbReference type="EMBL" id="RIA05768.1"/>
    </source>
</evidence>
<evidence type="ECO:0000256" key="2">
    <source>
        <dbReference type="SAM" id="MobiDB-lite"/>
    </source>
</evidence>
<dbReference type="InterPro" id="IPR001878">
    <property type="entry name" value="Znf_CCHC"/>
</dbReference>
<feature type="region of interest" description="Disordered" evidence="2">
    <location>
        <begin position="178"/>
        <end position="204"/>
    </location>
</feature>
<dbReference type="PROSITE" id="PS50158">
    <property type="entry name" value="ZF_CCHC"/>
    <property type="match status" value="1"/>
</dbReference>
<evidence type="ECO:0000256" key="1">
    <source>
        <dbReference type="PROSITE-ProRule" id="PRU00047"/>
    </source>
</evidence>
<feature type="compositionally biased region" description="Polar residues" evidence="2">
    <location>
        <begin position="184"/>
        <end position="204"/>
    </location>
</feature>
<keyword evidence="1" id="KW-0862">Zinc</keyword>
<dbReference type="PANTHER" id="PTHR34222">
    <property type="entry name" value="GAG_PRE-INTEGRS DOMAIN-CONTAINING PROTEIN"/>
    <property type="match status" value="1"/>
</dbReference>
<accession>A0A397KZQ0</accession>
<dbReference type="AlphaFoldDB" id="A0A397KZQ0"/>
<proteinExistence type="predicted"/>
<gene>
    <name evidence="4" type="ORF">BRARA_K01361</name>
</gene>
<feature type="domain" description="CCHC-type" evidence="3">
    <location>
        <begin position="153"/>
        <end position="166"/>
    </location>
</feature>
<keyword evidence="1" id="KW-0479">Metal-binding</keyword>